<dbReference type="GO" id="GO:0005737">
    <property type="term" value="C:cytoplasm"/>
    <property type="evidence" value="ECO:0007669"/>
    <property type="project" value="TreeGrafter"/>
</dbReference>
<dbReference type="RefSeq" id="XP_013024627.1">
    <property type="nucleotide sequence ID" value="XM_013169173.1"/>
</dbReference>
<dbReference type="PIRSF" id="PIRSF016184">
    <property type="entry name" value="PhzC_PhzF"/>
    <property type="match status" value="1"/>
</dbReference>
<evidence type="ECO:0000313" key="2">
    <source>
        <dbReference type="EMBL" id="EPY50141.1"/>
    </source>
</evidence>
<name>S9X8I5_SCHCR</name>
<dbReference type="eggNOG" id="KOG3033">
    <property type="taxonomic scope" value="Eukaryota"/>
</dbReference>
<reference evidence="2 3" key="1">
    <citation type="journal article" date="2011" name="Science">
        <title>Comparative functional genomics of the fission yeasts.</title>
        <authorList>
            <person name="Rhind N."/>
            <person name="Chen Z."/>
            <person name="Yassour M."/>
            <person name="Thompson D.A."/>
            <person name="Haas B.J."/>
            <person name="Habib N."/>
            <person name="Wapinski I."/>
            <person name="Roy S."/>
            <person name="Lin M.F."/>
            <person name="Heiman D.I."/>
            <person name="Young S.K."/>
            <person name="Furuya K."/>
            <person name="Guo Y."/>
            <person name="Pidoux A."/>
            <person name="Chen H.M."/>
            <person name="Robbertse B."/>
            <person name="Goldberg J.M."/>
            <person name="Aoki K."/>
            <person name="Bayne E.H."/>
            <person name="Berlin A.M."/>
            <person name="Desjardins C.A."/>
            <person name="Dobbs E."/>
            <person name="Dukaj L."/>
            <person name="Fan L."/>
            <person name="FitzGerald M.G."/>
            <person name="French C."/>
            <person name="Gujja S."/>
            <person name="Hansen K."/>
            <person name="Keifenheim D."/>
            <person name="Levin J.Z."/>
            <person name="Mosher R.A."/>
            <person name="Mueller C.A."/>
            <person name="Pfiffner J."/>
            <person name="Priest M."/>
            <person name="Russ C."/>
            <person name="Smialowska A."/>
            <person name="Swoboda P."/>
            <person name="Sykes S.M."/>
            <person name="Vaughn M."/>
            <person name="Vengrova S."/>
            <person name="Yoder R."/>
            <person name="Zeng Q."/>
            <person name="Allshire R."/>
            <person name="Baulcombe D."/>
            <person name="Birren B.W."/>
            <person name="Brown W."/>
            <person name="Ekwall K."/>
            <person name="Kellis M."/>
            <person name="Leatherwood J."/>
            <person name="Levin H."/>
            <person name="Margalit H."/>
            <person name="Martienssen R."/>
            <person name="Nieduszynski C.A."/>
            <person name="Spatafora J.W."/>
            <person name="Friedman N."/>
            <person name="Dalgaard J.Z."/>
            <person name="Baumann P."/>
            <person name="Niki H."/>
            <person name="Regev A."/>
            <person name="Nusbaum C."/>
        </authorList>
    </citation>
    <scope>NUCLEOTIDE SEQUENCE [LARGE SCALE GENOMIC DNA]</scope>
    <source>
        <strain evidence="3">OY26 / ATCC MYA-4695 / CBS 11777 / NBRC 106824 / NRRL Y48691</strain>
    </source>
</reference>
<dbReference type="NCBIfam" id="TIGR00654">
    <property type="entry name" value="PhzF_family"/>
    <property type="match status" value="1"/>
</dbReference>
<feature type="active site" evidence="1">
    <location>
        <position position="47"/>
    </location>
</feature>
<dbReference type="GO" id="GO:0016853">
    <property type="term" value="F:isomerase activity"/>
    <property type="evidence" value="ECO:0007669"/>
    <property type="project" value="TreeGrafter"/>
</dbReference>
<dbReference type="Pfam" id="PF02567">
    <property type="entry name" value="PhzC-PhzF"/>
    <property type="match status" value="1"/>
</dbReference>
<proteinExistence type="predicted"/>
<dbReference type="OMA" id="KVGYNET"/>
<dbReference type="GeneID" id="25035233"/>
<dbReference type="AlphaFoldDB" id="S9X8I5"/>
<dbReference type="Gene3D" id="3.10.310.10">
    <property type="entry name" value="Diaminopimelate Epimerase, Chain A, domain 1"/>
    <property type="match status" value="2"/>
</dbReference>
<gene>
    <name evidence="2" type="ORF">SPOG_00902</name>
</gene>
<dbReference type="OrthoDB" id="75169at2759"/>
<dbReference type="InterPro" id="IPR003719">
    <property type="entry name" value="Phenazine_PhzF-like"/>
</dbReference>
<dbReference type="PANTHER" id="PTHR13774">
    <property type="entry name" value="PHENAZINE BIOSYNTHESIS PROTEIN"/>
    <property type="match status" value="1"/>
</dbReference>
<keyword evidence="3" id="KW-1185">Reference proteome</keyword>
<accession>S9X8I5</accession>
<evidence type="ECO:0000313" key="3">
    <source>
        <dbReference type="Proteomes" id="UP000015464"/>
    </source>
</evidence>
<dbReference type="HOGENOM" id="CLU_048756_0_0_1"/>
<dbReference type="PANTHER" id="PTHR13774:SF32">
    <property type="entry name" value="ANTISENSE-ENHANCING SEQUENCE 1"/>
    <property type="match status" value="1"/>
</dbReference>
<dbReference type="EMBL" id="KE546993">
    <property type="protein sequence ID" value="EPY50141.1"/>
    <property type="molecule type" value="Genomic_DNA"/>
</dbReference>
<evidence type="ECO:0000256" key="1">
    <source>
        <dbReference type="PIRSR" id="PIRSR016184-1"/>
    </source>
</evidence>
<dbReference type="SUPFAM" id="SSF54506">
    <property type="entry name" value="Diaminopimelate epimerase-like"/>
    <property type="match status" value="1"/>
</dbReference>
<sequence length="300" mass="32570">MSAHPFKQVDVFSKGGFNGNPVAVVFNADDLSTDQMQKFAVWTNLSETTFVLKPTIPEAHYKLRIFTPKKELPFAGHPTIGSCYAVIESGVCLPKNGKVIQECEAGLINITLHREDSGDVWYAFELTEFTSSEVSDEVAIAILNCLFNANGQIQERKWNPIFINVGPIWLTIQLDSAHQVLNLYPDYGMMANLSEQYGFTGVYVFGKHDDMHIESRAFAPAINVVEDPACGSGAAACGIYVYLSNNKLGRDFDGNLSISQGCKVGRAANLNVVTSLNTNGSLKVKVGGSASTCIEGSVNI</sequence>
<dbReference type="STRING" id="653667.S9X8I5"/>
<organism evidence="2 3">
    <name type="scientific">Schizosaccharomyces cryophilus (strain OY26 / ATCC MYA-4695 / CBS 11777 / NBRC 106824 / NRRL Y48691)</name>
    <name type="common">Fission yeast</name>
    <dbReference type="NCBI Taxonomy" id="653667"/>
    <lineage>
        <taxon>Eukaryota</taxon>
        <taxon>Fungi</taxon>
        <taxon>Dikarya</taxon>
        <taxon>Ascomycota</taxon>
        <taxon>Taphrinomycotina</taxon>
        <taxon>Schizosaccharomycetes</taxon>
        <taxon>Schizosaccharomycetales</taxon>
        <taxon>Schizosaccharomycetaceae</taxon>
        <taxon>Schizosaccharomyces</taxon>
    </lineage>
</organism>
<protein>
    <submittedName>
        <fullName evidence="2">Enhancer-RNA-mediated silencing</fullName>
    </submittedName>
</protein>
<dbReference type="Proteomes" id="UP000015464">
    <property type="component" value="Unassembled WGS sequence"/>
</dbReference>